<evidence type="ECO:0000313" key="2">
    <source>
        <dbReference type="EMBL" id="SEL61953.1"/>
    </source>
</evidence>
<dbReference type="SMART" id="SM00220">
    <property type="entry name" value="S_TKc"/>
    <property type="match status" value="1"/>
</dbReference>
<proteinExistence type="predicted"/>
<dbReference type="Pfam" id="PF00069">
    <property type="entry name" value="Pkinase"/>
    <property type="match status" value="1"/>
</dbReference>
<organism evidence="2 3">
    <name type="scientific">Chitinophaga rupis</name>
    <dbReference type="NCBI Taxonomy" id="573321"/>
    <lineage>
        <taxon>Bacteria</taxon>
        <taxon>Pseudomonadati</taxon>
        <taxon>Bacteroidota</taxon>
        <taxon>Chitinophagia</taxon>
        <taxon>Chitinophagales</taxon>
        <taxon>Chitinophagaceae</taxon>
        <taxon>Chitinophaga</taxon>
    </lineage>
</organism>
<dbReference type="GO" id="GO:0005524">
    <property type="term" value="F:ATP binding"/>
    <property type="evidence" value="ECO:0007669"/>
    <property type="project" value="InterPro"/>
</dbReference>
<name>A0A1H7RP35_9BACT</name>
<dbReference type="AlphaFoldDB" id="A0A1H7RP35"/>
<dbReference type="Gene3D" id="1.50.10.10">
    <property type="match status" value="1"/>
</dbReference>
<keyword evidence="3" id="KW-1185">Reference proteome</keyword>
<dbReference type="OrthoDB" id="9813021at2"/>
<evidence type="ECO:0000259" key="1">
    <source>
        <dbReference type="PROSITE" id="PS50011"/>
    </source>
</evidence>
<dbReference type="Proteomes" id="UP000198984">
    <property type="component" value="Unassembled WGS sequence"/>
</dbReference>
<dbReference type="GO" id="GO:0005975">
    <property type="term" value="P:carbohydrate metabolic process"/>
    <property type="evidence" value="ECO:0007669"/>
    <property type="project" value="InterPro"/>
</dbReference>
<keyword evidence="2" id="KW-0808">Transferase</keyword>
<sequence>METFKKLLNKRYHLRSIVKKDVFKGVYRDRFLRPRQCIVKAEKVVSSRLKWQAHVHKVYAAQEYMPKCVDYFYEEGCCYLVLECIKGISLAAYLQKVNFRNESWYELNPAVKKDLIHILLNIISITGRFHRKGYIHRSICTSNIFIDRRKRVYFINAGMAWPNVSKRPDPPFGGGMPGFIPPEQYALLTPTEKEDVYGLGALMITLFTGLDPAKFTHHYTIHLAQDLCFLTGSKPIADLIVQCLDDVPARRPSLEAISAVIENYQAEMERSGYTIYSFQCTNEYRDQLSAVLDRASKGVVSSLYALQCEQANANSLGLSDGIAGVLYLLARLRKNNIDVTGSITPYYSALASVKEGASCNDPGLWKGAAGVALAFSEGIKGGLIPDTHENRDYILRALDLSSTSPDMNSGAAGQGIALNLCCNYLDKGTFAQLLKNKVRFIVMLQQKEGYWQPDISFAAGTTGITWFLLDYVEKYGDDKAAQAALRSLHWISRQTNDLRDLCRKKRFTGVVQYDKKTVDEVSGCILTFIKAYEVFKMPRFKKAAEYALSSYPKLILNDNYTQSGGLAGLGELYLEAFRVFKTNEWKLRANWIANILLHSRHFTEGGYCYWIANENTLPAAALTTGNGGIIHFLLRCLYPEQTGYRILQ</sequence>
<dbReference type="InterPro" id="IPR011009">
    <property type="entry name" value="Kinase-like_dom_sf"/>
</dbReference>
<dbReference type="STRING" id="573321.SAMN04488505_102693"/>
<dbReference type="EMBL" id="FOBB01000002">
    <property type="protein sequence ID" value="SEL61953.1"/>
    <property type="molecule type" value="Genomic_DNA"/>
</dbReference>
<dbReference type="InterPro" id="IPR012341">
    <property type="entry name" value="6hp_glycosidase-like_sf"/>
</dbReference>
<dbReference type="InterPro" id="IPR007822">
    <property type="entry name" value="LANC-like"/>
</dbReference>
<dbReference type="SUPFAM" id="SSF56112">
    <property type="entry name" value="Protein kinase-like (PK-like)"/>
    <property type="match status" value="1"/>
</dbReference>
<accession>A0A1H7RP35</accession>
<evidence type="ECO:0000313" key="3">
    <source>
        <dbReference type="Proteomes" id="UP000198984"/>
    </source>
</evidence>
<dbReference type="PROSITE" id="PS50011">
    <property type="entry name" value="PROTEIN_KINASE_DOM"/>
    <property type="match status" value="1"/>
</dbReference>
<dbReference type="Gene3D" id="1.10.510.10">
    <property type="entry name" value="Transferase(Phosphotransferase) domain 1"/>
    <property type="match status" value="1"/>
</dbReference>
<dbReference type="InterPro" id="IPR000719">
    <property type="entry name" value="Prot_kinase_dom"/>
</dbReference>
<dbReference type="PANTHER" id="PTHR24362:SF309">
    <property type="entry name" value="PROTEIN KINASE DOMAIN-CONTAINING PROTEIN"/>
    <property type="match status" value="1"/>
</dbReference>
<dbReference type="SMART" id="SM01260">
    <property type="entry name" value="LANC_like"/>
    <property type="match status" value="1"/>
</dbReference>
<feature type="domain" description="Protein kinase" evidence="1">
    <location>
        <begin position="12"/>
        <end position="265"/>
    </location>
</feature>
<gene>
    <name evidence="2" type="ORF">SAMN04488505_102693</name>
</gene>
<dbReference type="Pfam" id="PF05147">
    <property type="entry name" value="LANC_like"/>
    <property type="match status" value="1"/>
</dbReference>
<reference evidence="2 3" key="1">
    <citation type="submission" date="2016-10" db="EMBL/GenBank/DDBJ databases">
        <authorList>
            <person name="de Groot N.N."/>
        </authorList>
    </citation>
    <scope>NUCLEOTIDE SEQUENCE [LARGE SCALE GENOMIC DNA]</scope>
    <source>
        <strain evidence="2 3">DSM 21039</strain>
    </source>
</reference>
<keyword evidence="2" id="KW-0418">Kinase</keyword>
<protein>
    <submittedName>
        <fullName evidence="2">Protein kinase domain-containing protein</fullName>
    </submittedName>
</protein>
<dbReference type="RefSeq" id="WP_089910417.1">
    <property type="nucleotide sequence ID" value="NZ_FOBB01000002.1"/>
</dbReference>
<dbReference type="SUPFAM" id="SSF158745">
    <property type="entry name" value="LanC-like"/>
    <property type="match status" value="1"/>
</dbReference>
<dbReference type="GO" id="GO:0004672">
    <property type="term" value="F:protein kinase activity"/>
    <property type="evidence" value="ECO:0007669"/>
    <property type="project" value="InterPro"/>
</dbReference>
<dbReference type="PANTHER" id="PTHR24362">
    <property type="entry name" value="SERINE/THREONINE-PROTEIN KINASE NEK"/>
    <property type="match status" value="1"/>
</dbReference>
<dbReference type="GO" id="GO:0031179">
    <property type="term" value="P:peptide modification"/>
    <property type="evidence" value="ECO:0007669"/>
    <property type="project" value="InterPro"/>
</dbReference>